<keyword evidence="8" id="KW-1185">Reference proteome</keyword>
<dbReference type="GO" id="GO:0005829">
    <property type="term" value="C:cytosol"/>
    <property type="evidence" value="ECO:0007669"/>
    <property type="project" value="TreeGrafter"/>
</dbReference>
<dbReference type="SUPFAM" id="SSF53067">
    <property type="entry name" value="Actin-like ATPase domain"/>
    <property type="match status" value="1"/>
</dbReference>
<dbReference type="STRING" id="269670.SAMN02982927_01988"/>
<evidence type="ECO:0000256" key="4">
    <source>
        <dbReference type="ARBA" id="ARBA00022777"/>
    </source>
</evidence>
<dbReference type="InterPro" id="IPR043129">
    <property type="entry name" value="ATPase_NBD"/>
</dbReference>
<dbReference type="InterPro" id="IPR004567">
    <property type="entry name" value="Type_II_PanK"/>
</dbReference>
<evidence type="ECO:0000256" key="2">
    <source>
        <dbReference type="ARBA" id="ARBA00022679"/>
    </source>
</evidence>
<keyword evidence="1" id="KW-0963">Cytoplasm</keyword>
<organism evidence="7 8">
    <name type="scientific">Sporolactobacillus nakayamae</name>
    <dbReference type="NCBI Taxonomy" id="269670"/>
    <lineage>
        <taxon>Bacteria</taxon>
        <taxon>Bacillati</taxon>
        <taxon>Bacillota</taxon>
        <taxon>Bacilli</taxon>
        <taxon>Bacillales</taxon>
        <taxon>Sporolactobacillaceae</taxon>
        <taxon>Sporolactobacillus</taxon>
    </lineage>
</organism>
<dbReference type="AlphaFoldDB" id="A0A1I2SKN6"/>
<evidence type="ECO:0000256" key="6">
    <source>
        <dbReference type="ARBA" id="ARBA00022993"/>
    </source>
</evidence>
<dbReference type="CDD" id="cd24085">
    <property type="entry name" value="ASKHA_NBD_PanK-II_bac"/>
    <property type="match status" value="1"/>
</dbReference>
<dbReference type="EMBL" id="FOOY01000012">
    <property type="protein sequence ID" value="SFG53465.1"/>
    <property type="molecule type" value="Genomic_DNA"/>
</dbReference>
<dbReference type="PANTHER" id="PTHR12280">
    <property type="entry name" value="PANTOTHENATE KINASE"/>
    <property type="match status" value="1"/>
</dbReference>
<gene>
    <name evidence="7" type="ORF">SAMN02982927_01988</name>
</gene>
<dbReference type="PANTHER" id="PTHR12280:SF20">
    <property type="entry name" value="4'-PHOSPHOPANTETHEINE PHOSPHATASE"/>
    <property type="match status" value="1"/>
</dbReference>
<sequence>MSSTERAGIDAGGTLIKVAIQKRQGWHFQSFSIRQVDECLAWLNERAAPLSLRITGGKADMVQDKLNRQDKASVPEFLASCNGARHLLALDGQSQLTDFILTNVGTGTSINLIRGETQEWVGGTGVGGGTLVGLSGLLTNVYDYSKLIQLAAQGHRDSVDLTVSRIYGNGTPPIPGDLTASNFGAVSSKAAVPPSADQVASVIGLVAETVTALSVMAAQKAGVDTVVYIGSSFVENPKLKKSVTRYSRQWGLTPIILRDGSFCGAVGAALSN</sequence>
<dbReference type="Gene3D" id="3.30.420.40">
    <property type="match status" value="1"/>
</dbReference>
<dbReference type="Proteomes" id="UP000198752">
    <property type="component" value="Unassembled WGS sequence"/>
</dbReference>
<evidence type="ECO:0000256" key="3">
    <source>
        <dbReference type="ARBA" id="ARBA00022741"/>
    </source>
</evidence>
<dbReference type="GO" id="GO:0015937">
    <property type="term" value="P:coenzyme A biosynthetic process"/>
    <property type="evidence" value="ECO:0007669"/>
    <property type="project" value="UniProtKB-KW"/>
</dbReference>
<keyword evidence="2" id="KW-0808">Transferase</keyword>
<dbReference type="NCBIfam" id="NF009842">
    <property type="entry name" value="PRK13317.1"/>
    <property type="match status" value="1"/>
</dbReference>
<dbReference type="GO" id="GO:0005524">
    <property type="term" value="F:ATP binding"/>
    <property type="evidence" value="ECO:0007669"/>
    <property type="project" value="UniProtKB-KW"/>
</dbReference>
<keyword evidence="4 7" id="KW-0418">Kinase</keyword>
<keyword evidence="6" id="KW-0173">Coenzyme A biosynthesis</keyword>
<evidence type="ECO:0000256" key="5">
    <source>
        <dbReference type="ARBA" id="ARBA00022840"/>
    </source>
</evidence>
<keyword evidence="5" id="KW-0067">ATP-binding</keyword>
<protein>
    <submittedName>
        <fullName evidence="7">Type II pantothenate kinase</fullName>
    </submittedName>
</protein>
<dbReference type="PIRSF" id="PIRSF036940">
    <property type="entry name" value="PanK_bac_aCoA"/>
    <property type="match status" value="1"/>
</dbReference>
<dbReference type="OrthoDB" id="358216at2"/>
<accession>A0A1I2SKN6</accession>
<reference evidence="8" key="1">
    <citation type="submission" date="2016-10" db="EMBL/GenBank/DDBJ databases">
        <authorList>
            <person name="Varghese N."/>
            <person name="Submissions S."/>
        </authorList>
    </citation>
    <scope>NUCLEOTIDE SEQUENCE [LARGE SCALE GENOMIC DNA]</scope>
    <source>
        <strain evidence="8">ATCC 700379</strain>
    </source>
</reference>
<dbReference type="GO" id="GO:0004594">
    <property type="term" value="F:pantothenate kinase activity"/>
    <property type="evidence" value="ECO:0007669"/>
    <property type="project" value="InterPro"/>
</dbReference>
<evidence type="ECO:0000313" key="7">
    <source>
        <dbReference type="EMBL" id="SFG53465.1"/>
    </source>
</evidence>
<name>A0A1I2SKN6_9BACL</name>
<dbReference type="InterPro" id="IPR011602">
    <property type="entry name" value="Type_II_PanK_bac"/>
</dbReference>
<proteinExistence type="predicted"/>
<dbReference type="RefSeq" id="WP_093672507.1">
    <property type="nucleotide sequence ID" value="NZ_FOOY01000012.1"/>
</dbReference>
<evidence type="ECO:0000256" key="1">
    <source>
        <dbReference type="ARBA" id="ARBA00022490"/>
    </source>
</evidence>
<keyword evidence="3" id="KW-0547">Nucleotide-binding</keyword>
<evidence type="ECO:0000313" key="8">
    <source>
        <dbReference type="Proteomes" id="UP000198752"/>
    </source>
</evidence>
<dbReference type="Pfam" id="PF03630">
    <property type="entry name" value="Fumble"/>
    <property type="match status" value="1"/>
</dbReference>